<dbReference type="eggNOG" id="COG5336">
    <property type="taxonomic scope" value="Bacteria"/>
</dbReference>
<evidence type="ECO:0008006" key="4">
    <source>
        <dbReference type="Google" id="ProtNLM"/>
    </source>
</evidence>
<dbReference type="RefSeq" id="WP_025434725.1">
    <property type="nucleotide sequence ID" value="NZ_CP007452.1"/>
</dbReference>
<evidence type="ECO:0000256" key="1">
    <source>
        <dbReference type="SAM" id="Phobius"/>
    </source>
</evidence>
<dbReference type="PATRIC" id="fig|1286171.3.peg.325"/>
<dbReference type="STRING" id="1286171.EAL2_c03840"/>
<evidence type="ECO:0000313" key="2">
    <source>
        <dbReference type="EMBL" id="AHM55687.1"/>
    </source>
</evidence>
<feature type="transmembrane region" description="Helical" evidence="1">
    <location>
        <begin position="59"/>
        <end position="77"/>
    </location>
</feature>
<feature type="transmembrane region" description="Helical" evidence="1">
    <location>
        <begin position="26"/>
        <end position="47"/>
    </location>
</feature>
<accession>W8THP9</accession>
<dbReference type="KEGG" id="eac:EAL2_c03840"/>
<dbReference type="Proteomes" id="UP000019591">
    <property type="component" value="Chromosome"/>
</dbReference>
<dbReference type="EMBL" id="CP007452">
    <property type="protein sequence ID" value="AHM55687.1"/>
    <property type="molecule type" value="Genomic_DNA"/>
</dbReference>
<gene>
    <name evidence="2" type="ORF">EAL2_c03840</name>
</gene>
<keyword evidence="1" id="KW-0812">Transmembrane</keyword>
<dbReference type="HOGENOM" id="CLU_137927_5_3_9"/>
<sequence>MRGNRRKRWLGDAGRRKKWFGALDNLKLFTHLGIMMSVPIVFCVWLGNLIDKKLGTAPWFLFIFILIGIAASFLNLYKIALQEKKRNEGMKR</sequence>
<dbReference type="Pfam" id="PF09527">
    <property type="entry name" value="ATPase_gene1"/>
    <property type="match status" value="1"/>
</dbReference>
<protein>
    <recommendedName>
        <fullName evidence="4">F0F1-ATPase subunit</fullName>
    </recommendedName>
</protein>
<dbReference type="InterPro" id="IPR032820">
    <property type="entry name" value="ATPase_put"/>
</dbReference>
<evidence type="ECO:0000313" key="3">
    <source>
        <dbReference type="Proteomes" id="UP000019591"/>
    </source>
</evidence>
<proteinExistence type="predicted"/>
<dbReference type="OrthoDB" id="1708087at2"/>
<keyword evidence="1" id="KW-0472">Membrane</keyword>
<name>W8THP9_PEPAC</name>
<reference evidence="2 3" key="1">
    <citation type="journal article" date="2014" name="Genome Announc.">
        <title>Complete Genome Sequence of Amino Acid-Utilizing Eubacterium acidaminophilum al-2 (DSM 3953).</title>
        <authorList>
            <person name="Poehlein A."/>
            <person name="Andreesen J.R."/>
            <person name="Daniel R."/>
        </authorList>
    </citation>
    <scope>NUCLEOTIDE SEQUENCE [LARGE SCALE GENOMIC DNA]</scope>
    <source>
        <strain evidence="2 3">DSM 3953</strain>
    </source>
</reference>
<keyword evidence="1" id="KW-1133">Transmembrane helix</keyword>
<organism evidence="2 3">
    <name type="scientific">Peptoclostridium acidaminophilum DSM 3953</name>
    <dbReference type="NCBI Taxonomy" id="1286171"/>
    <lineage>
        <taxon>Bacteria</taxon>
        <taxon>Bacillati</taxon>
        <taxon>Bacillota</taxon>
        <taxon>Clostridia</taxon>
        <taxon>Peptostreptococcales</taxon>
        <taxon>Peptoclostridiaceae</taxon>
        <taxon>Peptoclostridium</taxon>
    </lineage>
</organism>
<keyword evidence="3" id="KW-1185">Reference proteome</keyword>
<dbReference type="AlphaFoldDB" id="W8THP9"/>